<accession>A0A8J2JPT5</accession>
<feature type="non-terminal residue" evidence="2">
    <location>
        <position position="1"/>
    </location>
</feature>
<sequence length="117" mass="12795">LLIKGQLTPGDVFTVFFSVLVGAFALGNAVPFVSTIAIAQGSGAVVFEVIDSEPNIDPYSKEGYVPDRIEGKIQFKGLNFAYPSRPTVKVSTIHLSLHEMNFPGLKSIRRLKFLKLL</sequence>
<name>A0A8J2JPT5_9HEXA</name>
<dbReference type="PANTHER" id="PTHR24222">
    <property type="entry name" value="ABC TRANSPORTER B FAMILY"/>
    <property type="match status" value="1"/>
</dbReference>
<dbReference type="PANTHER" id="PTHR24222:SF76">
    <property type="entry name" value="MYCOBACTIN IMPORT ATP-BINDING_PERMEASE PROTEIN IRTB"/>
    <property type="match status" value="1"/>
</dbReference>
<reference evidence="2" key="1">
    <citation type="submission" date="2021-06" db="EMBL/GenBank/DDBJ databases">
        <authorList>
            <person name="Hodson N. C."/>
            <person name="Mongue J. A."/>
            <person name="Jaron S. K."/>
        </authorList>
    </citation>
    <scope>NUCLEOTIDE SEQUENCE</scope>
</reference>
<protein>
    <submittedName>
        <fullName evidence="2">Uncharacterized protein</fullName>
    </submittedName>
</protein>
<evidence type="ECO:0000313" key="3">
    <source>
        <dbReference type="Proteomes" id="UP000708208"/>
    </source>
</evidence>
<feature type="transmembrane region" description="Helical" evidence="1">
    <location>
        <begin position="12"/>
        <end position="33"/>
    </location>
</feature>
<comment type="caution">
    <text evidence="2">The sequence shown here is derived from an EMBL/GenBank/DDBJ whole genome shotgun (WGS) entry which is preliminary data.</text>
</comment>
<dbReference type="EMBL" id="CAJVCH010013441">
    <property type="protein sequence ID" value="CAG7675261.1"/>
    <property type="molecule type" value="Genomic_DNA"/>
</dbReference>
<keyword evidence="1" id="KW-0812">Transmembrane</keyword>
<keyword evidence="1" id="KW-0472">Membrane</keyword>
<dbReference type="AlphaFoldDB" id="A0A8J2JPT5"/>
<dbReference type="InterPro" id="IPR039421">
    <property type="entry name" value="Type_1_exporter"/>
</dbReference>
<evidence type="ECO:0000256" key="1">
    <source>
        <dbReference type="SAM" id="Phobius"/>
    </source>
</evidence>
<keyword evidence="3" id="KW-1185">Reference proteome</keyword>
<keyword evidence="1" id="KW-1133">Transmembrane helix</keyword>
<organism evidence="2 3">
    <name type="scientific">Allacma fusca</name>
    <dbReference type="NCBI Taxonomy" id="39272"/>
    <lineage>
        <taxon>Eukaryota</taxon>
        <taxon>Metazoa</taxon>
        <taxon>Ecdysozoa</taxon>
        <taxon>Arthropoda</taxon>
        <taxon>Hexapoda</taxon>
        <taxon>Collembola</taxon>
        <taxon>Symphypleona</taxon>
        <taxon>Sminthuridae</taxon>
        <taxon>Allacma</taxon>
    </lineage>
</organism>
<proteinExistence type="predicted"/>
<dbReference type="GO" id="GO:0005886">
    <property type="term" value="C:plasma membrane"/>
    <property type="evidence" value="ECO:0007669"/>
    <property type="project" value="TreeGrafter"/>
</dbReference>
<dbReference type="GO" id="GO:0042626">
    <property type="term" value="F:ATPase-coupled transmembrane transporter activity"/>
    <property type="evidence" value="ECO:0007669"/>
    <property type="project" value="TreeGrafter"/>
</dbReference>
<dbReference type="OrthoDB" id="6500128at2759"/>
<gene>
    <name evidence="2" type="ORF">AFUS01_LOCUS2355</name>
</gene>
<evidence type="ECO:0000313" key="2">
    <source>
        <dbReference type="EMBL" id="CAG7675261.1"/>
    </source>
</evidence>
<dbReference type="Proteomes" id="UP000708208">
    <property type="component" value="Unassembled WGS sequence"/>
</dbReference>